<proteinExistence type="predicted"/>
<dbReference type="AlphaFoldDB" id="A0A150J6U0"/>
<reference evidence="2 3" key="1">
    <citation type="journal article" date="2016" name="ISME J.">
        <title>Chasing the elusive Euryarchaeota class WSA2: genomes reveal a uniquely fastidious methyl-reducing methanogen.</title>
        <authorList>
            <person name="Nobu M.K."/>
            <person name="Narihiro T."/>
            <person name="Kuroda K."/>
            <person name="Mei R."/>
            <person name="Liu W.T."/>
        </authorList>
    </citation>
    <scope>NUCLEOTIDE SEQUENCE [LARGE SCALE GENOMIC DNA]</scope>
    <source>
        <strain evidence="2">U1lsi0528_Bin089</strain>
    </source>
</reference>
<dbReference type="SUPFAM" id="SSF51445">
    <property type="entry name" value="(Trans)glycosidases"/>
    <property type="match status" value="2"/>
</dbReference>
<comment type="caution">
    <text evidence="2">The sequence shown here is derived from an EMBL/GenBank/DDBJ whole genome shotgun (WGS) entry which is preliminary data.</text>
</comment>
<dbReference type="Gene3D" id="3.20.20.80">
    <property type="entry name" value="Glycosidases"/>
    <property type="match status" value="2"/>
</dbReference>
<dbReference type="PANTHER" id="PTHR43405:SF1">
    <property type="entry name" value="GLYCOSYL HYDROLASE DIGH"/>
    <property type="match status" value="1"/>
</dbReference>
<evidence type="ECO:0000313" key="3">
    <source>
        <dbReference type="Proteomes" id="UP000075578"/>
    </source>
</evidence>
<accession>A0A150J6U0</accession>
<sequence>MNNIVKTLFIVLLLVSSFSNFKPVSAEDMGLSVEILPSFSIAVQQDIPKFVELASKNKVSTIFLHVKSGTSSTPSSGIVYYNSRIAPTFYNFDVLSIMIDEAHEKNIKVYAVIPIYYDVIASNKGFASDGPQSDGWVCPQKGFNYEKSIIEEISNLYKVDGIVLDYFGYPNNLNCQCPDCIKEFTNKYKLDSQKLNLETEKQNNSDVWIKWNTYRADKLASQLKILSESVRDNKKLELGVIIPPTTYRDYYENTDFGIDPKKIGKYIDFLIFRRQGLPSDYISDAINGYNLQFEKDIYVSVENKDIGVLNLAYSNSDFAKGVIYFQRNPWTDKSFVRINKSRNESVDTWAVRVDSREYFNLDLDALVPIWKNNNINTVIISAGRPYWINFRWSGHDKEYSTFVQQSSGDPLDRMVDRLKKEGFKVVVSFSLNSPEYIQANPASAALDYVFSRSTSKVSMIEITQGAYGKYYIDTVEHIAKNYDIDAILITNGDFYEYSFDALCEAEYLKYMNSRGVTVFEWPKKGLAVNIDDSTITNWQNYEMEKFYSNLKNRIVDYEVELWVSAKTDEKDPNTFSRKYGQDLTMLNKYATRVVVNAPVSSLDAPDKNKIYAELLNEEGITYILDMPLVKGTSTNLTPEEFDSVIQKSVEGGTKSVIISSNYLANESIWNSILKMSLYKEIYGIDDAQLFNLYDQGRYEILKEKLDEIKELKKEEIVSFRNQSKTKINSLEVLVQSVESRMTNAKNLNLDTSKIDEKWNFGRREYSLSKTSFIEGRYKESLDQSDNAEIVLKQVDYELQTRIDSLYSSRMFIGFTIIIVFVIFLFLIYYLFR</sequence>
<dbReference type="Proteomes" id="UP000075578">
    <property type="component" value="Unassembled WGS sequence"/>
</dbReference>
<dbReference type="InterPro" id="IPR017853">
    <property type="entry name" value="GH"/>
</dbReference>
<protein>
    <recommendedName>
        <fullName evidence="4">Glycosyl hydrolase-like 10 domain-containing protein</fullName>
    </recommendedName>
</protein>
<gene>
    <name evidence="2" type="ORF">AMQ74_00577</name>
</gene>
<dbReference type="EMBL" id="LNGD01000021">
    <property type="protein sequence ID" value="KYC52937.1"/>
    <property type="molecule type" value="Genomic_DNA"/>
</dbReference>
<keyword evidence="1" id="KW-0812">Transmembrane</keyword>
<feature type="transmembrane region" description="Helical" evidence="1">
    <location>
        <begin position="810"/>
        <end position="831"/>
    </location>
</feature>
<evidence type="ECO:0008006" key="4">
    <source>
        <dbReference type="Google" id="ProtNLM"/>
    </source>
</evidence>
<keyword evidence="1" id="KW-1133">Transmembrane helix</keyword>
<keyword evidence="1" id="KW-0472">Membrane</keyword>
<name>A0A150J6U0_9EURY</name>
<organism evidence="2 3">
    <name type="scientific">Candidatus Methanofastidiosum methylothiophilum</name>
    <dbReference type="NCBI Taxonomy" id="1705564"/>
    <lineage>
        <taxon>Archaea</taxon>
        <taxon>Methanobacteriati</taxon>
        <taxon>Methanobacteriota</taxon>
        <taxon>Stenosarchaea group</taxon>
        <taxon>Candidatus Methanofastidiosia</taxon>
        <taxon>Candidatus Methanofastidiosales</taxon>
        <taxon>Candidatus Methanofastidiosaceae</taxon>
        <taxon>Candidatus Methanofastidiosum</taxon>
    </lineage>
</organism>
<evidence type="ECO:0000313" key="2">
    <source>
        <dbReference type="EMBL" id="KYC52937.1"/>
    </source>
</evidence>
<dbReference type="PANTHER" id="PTHR43405">
    <property type="entry name" value="GLYCOSYL HYDROLASE DIGH"/>
    <property type="match status" value="1"/>
</dbReference>
<dbReference type="InterPro" id="IPR052177">
    <property type="entry name" value="Divisome_Glycosyl_Hydrolase"/>
</dbReference>
<evidence type="ECO:0000256" key="1">
    <source>
        <dbReference type="SAM" id="Phobius"/>
    </source>
</evidence>